<dbReference type="Gene3D" id="3.40.50.150">
    <property type="entry name" value="Vaccinia Virus protein VP39"/>
    <property type="match status" value="1"/>
</dbReference>
<feature type="domain" description="Methyltransferase type 11" evidence="2">
    <location>
        <begin position="123"/>
        <end position="192"/>
    </location>
</feature>
<sequence>MQTMRPVPGAQMPQPRPWVTNSGHTRTGWRRVTLAASCPTTIVTRSRAVVSSSKSPELSGRLASAESEVHAVSAPRPHRPWTRELVVDADLPAFALRTYLEHADLRSLLQSAHVSRPLASACELGSGYGRMTVVLGEFAARVVGFEREPEFAEAARRLHPAFAFERVEGLDALPVPSGVFDLVLTFTVLQHRHRSGPGLRGVEAGVKAVGLRPAVRGDQRGPAVRGHRG</sequence>
<dbReference type="CDD" id="cd02440">
    <property type="entry name" value="AdoMet_MTases"/>
    <property type="match status" value="1"/>
</dbReference>
<dbReference type="AlphaFoldDB" id="A0A2W7C3Z7"/>
<keyword evidence="4" id="KW-1185">Reference proteome</keyword>
<dbReference type="SUPFAM" id="SSF53335">
    <property type="entry name" value="S-adenosyl-L-methionine-dependent methyltransferases"/>
    <property type="match status" value="1"/>
</dbReference>
<evidence type="ECO:0000259" key="2">
    <source>
        <dbReference type="Pfam" id="PF08241"/>
    </source>
</evidence>
<proteinExistence type="predicted"/>
<comment type="caution">
    <text evidence="3">The sequence shown here is derived from an EMBL/GenBank/DDBJ whole genome shotgun (WGS) entry which is preliminary data.</text>
</comment>
<dbReference type="GO" id="GO:0008757">
    <property type="term" value="F:S-adenosylmethionine-dependent methyltransferase activity"/>
    <property type="evidence" value="ECO:0007669"/>
    <property type="project" value="InterPro"/>
</dbReference>
<name>A0A2W7C3Z7_9HYPH</name>
<evidence type="ECO:0000256" key="1">
    <source>
        <dbReference type="SAM" id="MobiDB-lite"/>
    </source>
</evidence>
<dbReference type="Proteomes" id="UP000248616">
    <property type="component" value="Unassembled WGS sequence"/>
</dbReference>
<protein>
    <recommendedName>
        <fullName evidence="2">Methyltransferase type 11 domain-containing protein</fullName>
    </recommendedName>
</protein>
<dbReference type="EMBL" id="MZXV01000032">
    <property type="protein sequence ID" value="PZV37594.1"/>
    <property type="molecule type" value="Genomic_DNA"/>
</dbReference>
<evidence type="ECO:0000313" key="3">
    <source>
        <dbReference type="EMBL" id="PZV37594.1"/>
    </source>
</evidence>
<dbReference type="InterPro" id="IPR013216">
    <property type="entry name" value="Methyltransf_11"/>
</dbReference>
<dbReference type="Pfam" id="PF08241">
    <property type="entry name" value="Methyltransf_11"/>
    <property type="match status" value="1"/>
</dbReference>
<accession>A0A2W7C3Z7</accession>
<evidence type="ECO:0000313" key="4">
    <source>
        <dbReference type="Proteomes" id="UP000248616"/>
    </source>
</evidence>
<feature type="region of interest" description="Disordered" evidence="1">
    <location>
        <begin position="1"/>
        <end position="25"/>
    </location>
</feature>
<dbReference type="InterPro" id="IPR029063">
    <property type="entry name" value="SAM-dependent_MTases_sf"/>
</dbReference>
<dbReference type="RefSeq" id="WP_111544943.1">
    <property type="nucleotide sequence ID" value="NZ_MZXV01000032.1"/>
</dbReference>
<gene>
    <name evidence="3" type="ORF">B5V02_15010</name>
</gene>
<reference evidence="4" key="1">
    <citation type="submission" date="2017-03" db="EMBL/GenBank/DDBJ databases">
        <authorList>
            <person name="Safronova V.I."/>
            <person name="Sazanova A.L."/>
            <person name="Chirak E.R."/>
        </authorList>
    </citation>
    <scope>NUCLEOTIDE SEQUENCE [LARGE SCALE GENOMIC DNA]</scope>
    <source>
        <strain evidence="4">Ach-343</strain>
    </source>
</reference>
<organism evidence="3 4">
    <name type="scientific">Mesorhizobium kowhaii</name>
    <dbReference type="NCBI Taxonomy" id="1300272"/>
    <lineage>
        <taxon>Bacteria</taxon>
        <taxon>Pseudomonadati</taxon>
        <taxon>Pseudomonadota</taxon>
        <taxon>Alphaproteobacteria</taxon>
        <taxon>Hyphomicrobiales</taxon>
        <taxon>Phyllobacteriaceae</taxon>
        <taxon>Mesorhizobium</taxon>
    </lineage>
</organism>